<dbReference type="EMBL" id="CP022347">
    <property type="protein sequence ID" value="ASQ30857.1"/>
    <property type="molecule type" value="Genomic_DNA"/>
</dbReference>
<dbReference type="Gene3D" id="1.20.1600.10">
    <property type="entry name" value="Outer membrane efflux proteins (OEP)"/>
    <property type="match status" value="1"/>
</dbReference>
<dbReference type="PANTHER" id="PTHR30026">
    <property type="entry name" value="OUTER MEMBRANE PROTEIN TOLC"/>
    <property type="match status" value="1"/>
</dbReference>
<dbReference type="RefSeq" id="WP_094325657.1">
    <property type="nucleotide sequence ID" value="NZ_CP022347.1"/>
</dbReference>
<accession>A0A222MY01</accession>
<evidence type="ECO:0000256" key="4">
    <source>
        <dbReference type="ARBA" id="ARBA00022452"/>
    </source>
</evidence>
<keyword evidence="4" id="KW-1134">Transmembrane beta strand</keyword>
<dbReference type="AlphaFoldDB" id="A0A222MY01"/>
<evidence type="ECO:0000256" key="5">
    <source>
        <dbReference type="ARBA" id="ARBA00022692"/>
    </source>
</evidence>
<name>A0A222MY01_9BACT</name>
<sequence>MIRIAIFVFLSLSLYAVNLEDFIELSLRNETNLIKENEILKANNEKDKALSAYFPSISLESAYNANNGDVFIDRAKESLYAVFSLSYIIYDGGKREAQFKGAKSMQNLALLNSQFTKQNTVYKACVLYFNYLSLEKIISASKAKENFLQNSLNNAQKMFLAGLKSKEEFESIKAVYHQSKIERMKNELKLNEIEKEIFILSKERLVPSKISSLQEPKYHSTDSIEVKIAREEENLAKLNLDIARSKFYPTFYIQNNYGFYQNNFDFSIPNTLPPFAINFVDRYFKRHSQNNQFIIAMQWKIFDFKLRSSELENSRLDFYSKKLQTRLNERKNKAELEYSLKELQVLKEQISALELNLDASNLSFESIDKKYKSGLKSLNDYLKALDDKFNSISRLELAKNEYEIAKARYYFLAGLDIRERIQR</sequence>
<comment type="subcellular location">
    <subcellularLocation>
        <location evidence="1">Cell outer membrane</location>
    </subcellularLocation>
</comment>
<evidence type="ECO:0000256" key="2">
    <source>
        <dbReference type="ARBA" id="ARBA00007613"/>
    </source>
</evidence>
<dbReference type="InterPro" id="IPR051906">
    <property type="entry name" value="TolC-like"/>
</dbReference>
<dbReference type="SUPFAM" id="SSF56954">
    <property type="entry name" value="Outer membrane efflux proteins (OEP)"/>
    <property type="match status" value="1"/>
</dbReference>
<keyword evidence="8" id="KW-0175">Coiled coil</keyword>
<dbReference type="Pfam" id="PF02321">
    <property type="entry name" value="OEP"/>
    <property type="match status" value="1"/>
</dbReference>
<organism evidence="9 10">
    <name type="scientific">Campylobacter avium LMG 24591</name>
    <dbReference type="NCBI Taxonomy" id="522484"/>
    <lineage>
        <taxon>Bacteria</taxon>
        <taxon>Pseudomonadati</taxon>
        <taxon>Campylobacterota</taxon>
        <taxon>Epsilonproteobacteria</taxon>
        <taxon>Campylobacterales</taxon>
        <taxon>Campylobacteraceae</taxon>
        <taxon>Campylobacter</taxon>
    </lineage>
</organism>
<comment type="similarity">
    <text evidence="2">Belongs to the outer membrane factor (OMF) (TC 1.B.17) family.</text>
</comment>
<dbReference type="GO" id="GO:0009279">
    <property type="term" value="C:cell outer membrane"/>
    <property type="evidence" value="ECO:0007669"/>
    <property type="project" value="UniProtKB-SubCell"/>
</dbReference>
<protein>
    <submittedName>
        <fullName evidence="9">Multidrug efflux system CmeDEF, outer membrane component CmeD</fullName>
    </submittedName>
</protein>
<proteinExistence type="inferred from homology"/>
<evidence type="ECO:0000256" key="3">
    <source>
        <dbReference type="ARBA" id="ARBA00022448"/>
    </source>
</evidence>
<evidence type="ECO:0000313" key="9">
    <source>
        <dbReference type="EMBL" id="ASQ30857.1"/>
    </source>
</evidence>
<dbReference type="Proteomes" id="UP000201169">
    <property type="component" value="Chromosome"/>
</dbReference>
<keyword evidence="7" id="KW-0998">Cell outer membrane</keyword>
<evidence type="ECO:0000256" key="8">
    <source>
        <dbReference type="SAM" id="Coils"/>
    </source>
</evidence>
<keyword evidence="10" id="KW-1185">Reference proteome</keyword>
<dbReference type="PANTHER" id="PTHR30026:SF20">
    <property type="entry name" value="OUTER MEMBRANE PROTEIN TOLC"/>
    <property type="match status" value="1"/>
</dbReference>
<dbReference type="GO" id="GO:0015562">
    <property type="term" value="F:efflux transmembrane transporter activity"/>
    <property type="evidence" value="ECO:0007669"/>
    <property type="project" value="InterPro"/>
</dbReference>
<dbReference type="KEGG" id="cavi:CAV_1231"/>
<dbReference type="OrthoDB" id="5338266at2"/>
<evidence type="ECO:0000256" key="7">
    <source>
        <dbReference type="ARBA" id="ARBA00023237"/>
    </source>
</evidence>
<keyword evidence="3" id="KW-0813">Transport</keyword>
<keyword evidence="5" id="KW-0812">Transmembrane</keyword>
<feature type="coiled-coil region" evidence="8">
    <location>
        <begin position="336"/>
        <end position="363"/>
    </location>
</feature>
<evidence type="ECO:0000313" key="10">
    <source>
        <dbReference type="Proteomes" id="UP000201169"/>
    </source>
</evidence>
<dbReference type="GO" id="GO:1990281">
    <property type="term" value="C:efflux pump complex"/>
    <property type="evidence" value="ECO:0007669"/>
    <property type="project" value="TreeGrafter"/>
</dbReference>
<dbReference type="GO" id="GO:0015288">
    <property type="term" value="F:porin activity"/>
    <property type="evidence" value="ECO:0007669"/>
    <property type="project" value="TreeGrafter"/>
</dbReference>
<keyword evidence="6" id="KW-0472">Membrane</keyword>
<gene>
    <name evidence="9" type="primary">cmeD</name>
    <name evidence="9" type="ORF">CAV_1231</name>
</gene>
<evidence type="ECO:0000256" key="1">
    <source>
        <dbReference type="ARBA" id="ARBA00004442"/>
    </source>
</evidence>
<reference evidence="9 10" key="1">
    <citation type="submission" date="2017-07" db="EMBL/GenBank/DDBJ databases">
        <title>Analysis of two Campylobacter avium genomes and identification of a novel hippuricase gene.</title>
        <authorList>
            <person name="Miller W.G."/>
            <person name="Chapman M.H."/>
            <person name="Yee E."/>
            <person name="Revez J."/>
            <person name="Bono J.L."/>
            <person name="Rossi M."/>
        </authorList>
    </citation>
    <scope>NUCLEOTIDE SEQUENCE [LARGE SCALE GENOMIC DNA]</scope>
    <source>
        <strain evidence="9 10">LMG 24591</strain>
    </source>
</reference>
<dbReference type="InterPro" id="IPR003423">
    <property type="entry name" value="OMP_efflux"/>
</dbReference>
<evidence type="ECO:0000256" key="6">
    <source>
        <dbReference type="ARBA" id="ARBA00023136"/>
    </source>
</evidence>